<reference evidence="2" key="1">
    <citation type="submission" date="2008-07" db="EMBL/GenBank/DDBJ databases">
        <title>Annotation of Ajellomyces capsulatus strain H88.</title>
        <authorList>
            <person name="Champion M."/>
            <person name="Cuomo C."/>
            <person name="Ma L.-J."/>
            <person name="Henn M.R."/>
            <person name="Sil A."/>
            <person name="Goldman B."/>
            <person name="Young S.K."/>
            <person name="Kodira C.D."/>
            <person name="Zeng Q."/>
            <person name="Koehrsen M."/>
            <person name="Alvarado L."/>
            <person name="Berlin A."/>
            <person name="Borenstein D."/>
            <person name="Chen Z."/>
            <person name="Engels R."/>
            <person name="Freedman E."/>
            <person name="Gellesch M."/>
            <person name="Goldberg J."/>
            <person name="Griggs A."/>
            <person name="Gujja S."/>
            <person name="Heiman D."/>
            <person name="Hepburn T."/>
            <person name="Howarth C."/>
            <person name="Jen D."/>
            <person name="Larson L."/>
            <person name="Lewis B."/>
            <person name="Mehta T."/>
            <person name="Park D."/>
            <person name="Pearson M."/>
            <person name="Roberts A."/>
            <person name="Saif S."/>
            <person name="Shea T."/>
            <person name="Shenoy N."/>
            <person name="Sisk P."/>
            <person name="Stolte C."/>
            <person name="Sykes S."/>
            <person name="Walk T."/>
            <person name="White J."/>
            <person name="Yandava C."/>
            <person name="Klein B."/>
            <person name="McEwen J.G."/>
            <person name="Puccia R."/>
            <person name="Goldman G.H."/>
            <person name="Felipe M.S."/>
            <person name="Nino-Vega G."/>
            <person name="San-Blas G."/>
            <person name="Taylor J."/>
            <person name="Mendoza L."/>
            <person name="Galagan J."/>
            <person name="Nusbaum C."/>
            <person name="Birren B."/>
        </authorList>
    </citation>
    <scope>NUCLEOTIDE SEQUENCE [LARGE SCALE GENOMIC DNA]</scope>
    <source>
        <strain evidence="2">H88</strain>
    </source>
</reference>
<proteinExistence type="predicted"/>
<dbReference type="AlphaFoldDB" id="F0UKI8"/>
<dbReference type="OrthoDB" id="10307665at2759"/>
<protein>
    <submittedName>
        <fullName evidence="1">Predicted protein</fullName>
    </submittedName>
</protein>
<organism evidence="2">
    <name type="scientific">Ajellomyces capsulatus (strain H88)</name>
    <name type="common">Darling's disease fungus</name>
    <name type="synonym">Histoplasma capsulatum</name>
    <dbReference type="NCBI Taxonomy" id="544711"/>
    <lineage>
        <taxon>Eukaryota</taxon>
        <taxon>Fungi</taxon>
        <taxon>Dikarya</taxon>
        <taxon>Ascomycota</taxon>
        <taxon>Pezizomycotina</taxon>
        <taxon>Eurotiomycetes</taxon>
        <taxon>Eurotiomycetidae</taxon>
        <taxon>Onygenales</taxon>
        <taxon>Ajellomycetaceae</taxon>
        <taxon>Histoplasma</taxon>
    </lineage>
</organism>
<evidence type="ECO:0000313" key="1">
    <source>
        <dbReference type="EMBL" id="EGC45942.1"/>
    </source>
</evidence>
<dbReference type="HOGENOM" id="CLU_1440669_0_0_1"/>
<accession>F0UKI8</accession>
<gene>
    <name evidence="1" type="ORF">HCEG_05157</name>
</gene>
<evidence type="ECO:0000313" key="2">
    <source>
        <dbReference type="Proteomes" id="UP000008142"/>
    </source>
</evidence>
<dbReference type="Proteomes" id="UP000008142">
    <property type="component" value="Unassembled WGS sequence"/>
</dbReference>
<sequence>MPSIRRNGQLSRIQTTPGGITSRIEMHLAMSRSDTRRHHWPGFRIGKRHKLRHSHSWLQSRFRPKEAVETDKPQRPELLDDFFCQRLRNKGQGSRVKGPAMLCQRLYHYIVKAEDRTVTPVTNQPFSSGSDPGALSTSSLLQQTKPKRLSPYLLILNYGASRGNIQARLVFQAGPKNLPCHPTHPSST</sequence>
<name>F0UKI8_AJEC8</name>
<dbReference type="EMBL" id="DS990639">
    <property type="protein sequence ID" value="EGC45942.1"/>
    <property type="molecule type" value="Genomic_DNA"/>
</dbReference>